<comment type="caution">
    <text evidence="3">The sequence shown here is derived from an EMBL/GenBank/DDBJ whole genome shotgun (WGS) entry which is preliminary data.</text>
</comment>
<accession>A0A917C0I7</accession>
<dbReference type="PIRSF" id="PIRSF017082">
    <property type="entry name" value="YflP"/>
    <property type="match status" value="1"/>
</dbReference>
<dbReference type="SUPFAM" id="SSF53850">
    <property type="entry name" value="Periplasmic binding protein-like II"/>
    <property type="match status" value="1"/>
</dbReference>
<dbReference type="Pfam" id="PF03401">
    <property type="entry name" value="TctC"/>
    <property type="match status" value="1"/>
</dbReference>
<comment type="similarity">
    <text evidence="1">Belongs to the UPF0065 (bug) family.</text>
</comment>
<proteinExistence type="inferred from homology"/>
<dbReference type="InterPro" id="IPR042100">
    <property type="entry name" value="Bug_dom1"/>
</dbReference>
<dbReference type="PANTHER" id="PTHR42928">
    <property type="entry name" value="TRICARBOXYLATE-BINDING PROTEIN"/>
    <property type="match status" value="1"/>
</dbReference>
<dbReference type="InterPro" id="IPR005064">
    <property type="entry name" value="BUG"/>
</dbReference>
<keyword evidence="2" id="KW-0732">Signal</keyword>
<organism evidence="3 4">
    <name type="scientific">Azorhizobium oxalatiphilum</name>
    <dbReference type="NCBI Taxonomy" id="980631"/>
    <lineage>
        <taxon>Bacteria</taxon>
        <taxon>Pseudomonadati</taxon>
        <taxon>Pseudomonadota</taxon>
        <taxon>Alphaproteobacteria</taxon>
        <taxon>Hyphomicrobiales</taxon>
        <taxon>Xanthobacteraceae</taxon>
        <taxon>Azorhizobium</taxon>
    </lineage>
</organism>
<dbReference type="Proteomes" id="UP000606044">
    <property type="component" value="Unassembled WGS sequence"/>
</dbReference>
<dbReference type="Gene3D" id="3.40.190.150">
    <property type="entry name" value="Bordetella uptake gene, domain 1"/>
    <property type="match status" value="1"/>
</dbReference>
<feature type="chain" id="PRO_5037598521" evidence="2">
    <location>
        <begin position="26"/>
        <end position="323"/>
    </location>
</feature>
<dbReference type="CDD" id="cd07012">
    <property type="entry name" value="PBP2_Bug_TTT"/>
    <property type="match status" value="1"/>
</dbReference>
<evidence type="ECO:0000313" key="4">
    <source>
        <dbReference type="Proteomes" id="UP000606044"/>
    </source>
</evidence>
<reference evidence="3" key="1">
    <citation type="journal article" date="2014" name="Int. J. Syst. Evol. Microbiol.">
        <title>Complete genome sequence of Corynebacterium casei LMG S-19264T (=DSM 44701T), isolated from a smear-ripened cheese.</title>
        <authorList>
            <consortium name="US DOE Joint Genome Institute (JGI-PGF)"/>
            <person name="Walter F."/>
            <person name="Albersmeier A."/>
            <person name="Kalinowski J."/>
            <person name="Ruckert C."/>
        </authorList>
    </citation>
    <scope>NUCLEOTIDE SEQUENCE</scope>
    <source>
        <strain evidence="3">CCM 7897</strain>
    </source>
</reference>
<dbReference type="RefSeq" id="WP_188579095.1">
    <property type="nucleotide sequence ID" value="NZ_BMCT01000003.1"/>
</dbReference>
<keyword evidence="4" id="KW-1185">Reference proteome</keyword>
<name>A0A917C0I7_9HYPH</name>
<evidence type="ECO:0000256" key="1">
    <source>
        <dbReference type="ARBA" id="ARBA00006987"/>
    </source>
</evidence>
<evidence type="ECO:0000256" key="2">
    <source>
        <dbReference type="SAM" id="SignalP"/>
    </source>
</evidence>
<dbReference type="Gene3D" id="3.40.190.10">
    <property type="entry name" value="Periplasmic binding protein-like II"/>
    <property type="match status" value="1"/>
</dbReference>
<feature type="signal peptide" evidence="2">
    <location>
        <begin position="1"/>
        <end position="25"/>
    </location>
</feature>
<sequence>MSFTLTRRAALAGLALCLTAAPAMADTYPSKNIRFVVPFAAGSATDTLARVLGQSVSAQLGQTVVVENVPGANGQIAATQVARAAPDGYTVLITSNSTHASNQALVKKLSYDHVKDFAPITRLGGITLALVVNPSVPANTTQELIAYAKANPGKLSFGAGSTSSRLAVEMLKSSTGVDILYVPYKSNPQAVTDLLGGQVQLMFADISTTLPSARAGKLKALGVSSAERSPLAKDLPTMREAGIKDYELTAWFAAFAPAKTPKDVIDKLNAAMVKAMGDKSVQDTLVGAGIEPSSSTPAELASFVDSETKKWAEITKAAGIEPE</sequence>
<reference evidence="3" key="2">
    <citation type="submission" date="2020-09" db="EMBL/GenBank/DDBJ databases">
        <authorList>
            <person name="Sun Q."/>
            <person name="Sedlacek I."/>
        </authorList>
    </citation>
    <scope>NUCLEOTIDE SEQUENCE</scope>
    <source>
        <strain evidence="3">CCM 7897</strain>
    </source>
</reference>
<protein>
    <submittedName>
        <fullName evidence="3">ABC transporter substrate-binding protein</fullName>
    </submittedName>
</protein>
<dbReference type="PANTHER" id="PTHR42928:SF5">
    <property type="entry name" value="BLR1237 PROTEIN"/>
    <property type="match status" value="1"/>
</dbReference>
<gene>
    <name evidence="3" type="ORF">GCM10007301_25640</name>
</gene>
<dbReference type="AlphaFoldDB" id="A0A917C0I7"/>
<evidence type="ECO:0000313" key="3">
    <source>
        <dbReference type="EMBL" id="GGF64711.1"/>
    </source>
</evidence>
<dbReference type="EMBL" id="BMCT01000003">
    <property type="protein sequence ID" value="GGF64711.1"/>
    <property type="molecule type" value="Genomic_DNA"/>
</dbReference>